<dbReference type="InterPro" id="IPR006015">
    <property type="entry name" value="Universal_stress_UspA"/>
</dbReference>
<accession>A0A2V3DQI2</accession>
<dbReference type="PANTHER" id="PTHR46268:SF6">
    <property type="entry name" value="UNIVERSAL STRESS PROTEIN UP12"/>
    <property type="match status" value="1"/>
</dbReference>
<dbReference type="PANTHER" id="PTHR46268">
    <property type="entry name" value="STRESS RESPONSE PROTEIN NHAX"/>
    <property type="match status" value="1"/>
</dbReference>
<sequence length="162" mass="16603">MAFYGRIGISGIARNRKEQFVSEATPEVRIVVGVDGSPASVRALKEGARLAAELGGAVDAVAVWEMPTKHASYAALGIGNFEEGAQKVLRDALFQAFGENVPDSVSARLIKGPAASGLAAVAEGARMLVVGRRGHGGIMGLLLGSVSAAVVNQSPVPVLVVQ</sequence>
<dbReference type="EMBL" id="QHLZ01000008">
    <property type="protein sequence ID" value="PXA64779.1"/>
    <property type="molecule type" value="Genomic_DNA"/>
</dbReference>
<dbReference type="SUPFAM" id="SSF52402">
    <property type="entry name" value="Adenine nucleotide alpha hydrolases-like"/>
    <property type="match status" value="1"/>
</dbReference>
<dbReference type="Pfam" id="PF00582">
    <property type="entry name" value="Usp"/>
    <property type="match status" value="1"/>
</dbReference>
<dbReference type="CDD" id="cd00293">
    <property type="entry name" value="USP-like"/>
    <property type="match status" value="1"/>
</dbReference>
<name>A0A2V3DQI2_9MICC</name>
<dbReference type="InterPro" id="IPR006016">
    <property type="entry name" value="UspA"/>
</dbReference>
<dbReference type="Gene3D" id="3.40.50.620">
    <property type="entry name" value="HUPs"/>
    <property type="match status" value="1"/>
</dbReference>
<dbReference type="InterPro" id="IPR014729">
    <property type="entry name" value="Rossmann-like_a/b/a_fold"/>
</dbReference>
<feature type="domain" description="UspA" evidence="2">
    <location>
        <begin position="29"/>
        <end position="161"/>
    </location>
</feature>
<gene>
    <name evidence="3" type="ORF">CVS29_13255</name>
</gene>
<protein>
    <submittedName>
        <fullName evidence="3">Universal stress protein UspA</fullName>
    </submittedName>
</protein>
<dbReference type="OrthoDB" id="6174426at2"/>
<evidence type="ECO:0000259" key="2">
    <source>
        <dbReference type="Pfam" id="PF00582"/>
    </source>
</evidence>
<proteinExistence type="inferred from homology"/>
<dbReference type="Proteomes" id="UP000246303">
    <property type="component" value="Unassembled WGS sequence"/>
</dbReference>
<evidence type="ECO:0000313" key="4">
    <source>
        <dbReference type="Proteomes" id="UP000246303"/>
    </source>
</evidence>
<dbReference type="PRINTS" id="PR01438">
    <property type="entry name" value="UNVRSLSTRESS"/>
</dbReference>
<organism evidence="3 4">
    <name type="scientific">Arthrobacter psychrochitiniphilus</name>
    <dbReference type="NCBI Taxonomy" id="291045"/>
    <lineage>
        <taxon>Bacteria</taxon>
        <taxon>Bacillati</taxon>
        <taxon>Actinomycetota</taxon>
        <taxon>Actinomycetes</taxon>
        <taxon>Micrococcales</taxon>
        <taxon>Micrococcaceae</taxon>
        <taxon>Arthrobacter</taxon>
    </lineage>
</organism>
<dbReference type="AlphaFoldDB" id="A0A2V3DQI2"/>
<comment type="similarity">
    <text evidence="1">Belongs to the universal stress protein A family.</text>
</comment>
<evidence type="ECO:0000313" key="3">
    <source>
        <dbReference type="EMBL" id="PXA64779.1"/>
    </source>
</evidence>
<evidence type="ECO:0000256" key="1">
    <source>
        <dbReference type="ARBA" id="ARBA00008791"/>
    </source>
</evidence>
<keyword evidence="4" id="KW-1185">Reference proteome</keyword>
<reference evidence="3 4" key="1">
    <citation type="submission" date="2018-05" db="EMBL/GenBank/DDBJ databases">
        <title>Genetic diversity of glacier-inhabiting Cryobacterium bacteria in China and description of Cryobacterium mengkeensis sp. nov. and Arthrobacter glacialis sp. nov.</title>
        <authorList>
            <person name="Liu Q."/>
            <person name="Xin Y.-H."/>
        </authorList>
    </citation>
    <scope>NUCLEOTIDE SEQUENCE [LARGE SCALE GENOMIC DNA]</scope>
    <source>
        <strain evidence="3 4">GP3</strain>
    </source>
</reference>
<comment type="caution">
    <text evidence="3">The sequence shown here is derived from an EMBL/GenBank/DDBJ whole genome shotgun (WGS) entry which is preliminary data.</text>
</comment>